<comment type="caution">
    <text evidence="1">The sequence shown here is derived from an EMBL/GenBank/DDBJ whole genome shotgun (WGS) entry which is preliminary data.</text>
</comment>
<dbReference type="PANTHER" id="PTHR37490">
    <property type="entry name" value="EXPRESSED PROTEIN"/>
    <property type="match status" value="1"/>
</dbReference>
<protein>
    <submittedName>
        <fullName evidence="1">Uncharacterized protein</fullName>
    </submittedName>
</protein>
<dbReference type="Pfam" id="PF11913">
    <property type="entry name" value="DUF3431"/>
    <property type="match status" value="1"/>
</dbReference>
<dbReference type="Proteomes" id="UP000701801">
    <property type="component" value="Unassembled WGS sequence"/>
</dbReference>
<dbReference type="PANTHER" id="PTHR37490:SF3">
    <property type="entry name" value="DUF3431 DOMAIN CONTAINING PROTEIN"/>
    <property type="match status" value="1"/>
</dbReference>
<gene>
    <name evidence="1" type="ORF">HYALB_00003988</name>
</gene>
<name>A0A9N9LTG0_9HELO</name>
<dbReference type="AlphaFoldDB" id="A0A9N9LTG0"/>
<reference evidence="1" key="1">
    <citation type="submission" date="2021-07" db="EMBL/GenBank/DDBJ databases">
        <authorList>
            <person name="Durling M."/>
        </authorList>
    </citation>
    <scope>NUCLEOTIDE SEQUENCE</scope>
</reference>
<dbReference type="OrthoDB" id="426718at2759"/>
<accession>A0A9N9LTG0</accession>
<organism evidence="1 2">
    <name type="scientific">Hymenoscyphus albidus</name>
    <dbReference type="NCBI Taxonomy" id="595503"/>
    <lineage>
        <taxon>Eukaryota</taxon>
        <taxon>Fungi</taxon>
        <taxon>Dikarya</taxon>
        <taxon>Ascomycota</taxon>
        <taxon>Pezizomycotina</taxon>
        <taxon>Leotiomycetes</taxon>
        <taxon>Helotiales</taxon>
        <taxon>Helotiaceae</taxon>
        <taxon>Hymenoscyphus</taxon>
    </lineage>
</organism>
<dbReference type="InterPro" id="IPR021838">
    <property type="entry name" value="DUF3431"/>
</dbReference>
<evidence type="ECO:0000313" key="2">
    <source>
        <dbReference type="Proteomes" id="UP000701801"/>
    </source>
</evidence>
<keyword evidence="2" id="KW-1185">Reference proteome</keyword>
<proteinExistence type="predicted"/>
<dbReference type="EMBL" id="CAJVRM010000385">
    <property type="protein sequence ID" value="CAG8980423.1"/>
    <property type="molecule type" value="Genomic_DNA"/>
</dbReference>
<evidence type="ECO:0000313" key="1">
    <source>
        <dbReference type="EMBL" id="CAG8980423.1"/>
    </source>
</evidence>
<sequence length="410" mass="47679">MPIPKKWISAISFLCISLSIWSIDHYFGILNEDLQSLSPPIPNELNLEETTTLLSEISSQTPDWEPTPTTEYKPGPLRPLGKTYNKTIIVPKTKDDDVSWIFSNFGQDPNINAAIYVVDDPTADLHTPRNKGHEVLAYLSFIVEQYHNLSDVNIFLHSHRFAWHNNDFLENDAVLMISRLSAERVQREGYMNLRCHWEPGCPSWMHPGTIEEDPNKQEEPLLAPIWTQLFPMDRIPPTLAQPCCAQFALSAHRIRALPLARYVFFRDWLLRTPLSDYMSGRVWEYVWQFIFTGRHVLCVTEHVCYCDGFGVCFGGKKEYEGFREKWEEKRRLEEELDAWRERKEGFEKAGEEERKAMEEPEVGMDLQLEAVIQELKDWCEQRFEEAKVHGDLATSRAVEAGREWHDGDGF</sequence>